<reference evidence="3" key="1">
    <citation type="journal article" date="2020" name="Nature">
        <title>Giant virus diversity and host interactions through global metagenomics.</title>
        <authorList>
            <person name="Schulz F."/>
            <person name="Roux S."/>
            <person name="Paez-Espino D."/>
            <person name="Jungbluth S."/>
            <person name="Walsh D.A."/>
            <person name="Denef V.J."/>
            <person name="McMahon K.D."/>
            <person name="Konstantinidis K.T."/>
            <person name="Eloe-Fadrosh E.A."/>
            <person name="Kyrpides N.C."/>
            <person name="Woyke T."/>
        </authorList>
    </citation>
    <scope>NUCLEOTIDE SEQUENCE</scope>
    <source>
        <strain evidence="3">GVMAG-S-1101165-84</strain>
    </source>
</reference>
<protein>
    <submittedName>
        <fullName evidence="3">Uncharacterized protein</fullName>
    </submittedName>
</protein>
<feature type="transmembrane region" description="Helical" evidence="2">
    <location>
        <begin position="6"/>
        <end position="22"/>
    </location>
</feature>
<organism evidence="3">
    <name type="scientific">viral metagenome</name>
    <dbReference type="NCBI Taxonomy" id="1070528"/>
    <lineage>
        <taxon>unclassified sequences</taxon>
        <taxon>metagenomes</taxon>
        <taxon>organismal metagenomes</taxon>
    </lineage>
</organism>
<evidence type="ECO:0000256" key="2">
    <source>
        <dbReference type="SAM" id="Phobius"/>
    </source>
</evidence>
<evidence type="ECO:0000256" key="1">
    <source>
        <dbReference type="SAM" id="MobiDB-lite"/>
    </source>
</evidence>
<keyword evidence="2" id="KW-0812">Transmembrane</keyword>
<dbReference type="EMBL" id="MN740782">
    <property type="protein sequence ID" value="QHU11364.1"/>
    <property type="molecule type" value="Genomic_DNA"/>
</dbReference>
<sequence length="162" mass="17331">MDFQTLAIVGVLIVAFVVYVQYRDQIYGVEGFAPGKAALEVMPESYSPPKTVTPSGPNAPAQAAPKGEVVLHADPAPRDPLADDEEGANAAPKMTYPERSFRPAPLNDQVGLSYEGGIVGQTKNQTNQNTQRFGLDMVQNQGEFYGGVFANDTGSDTNFSAF</sequence>
<proteinExistence type="predicted"/>
<name>A0A6C0K5L1_9ZZZZ</name>
<keyword evidence="2" id="KW-0472">Membrane</keyword>
<feature type="region of interest" description="Disordered" evidence="1">
    <location>
        <begin position="73"/>
        <end position="106"/>
    </location>
</feature>
<feature type="region of interest" description="Disordered" evidence="1">
    <location>
        <begin position="46"/>
        <end position="65"/>
    </location>
</feature>
<dbReference type="AlphaFoldDB" id="A0A6C0K5L1"/>
<evidence type="ECO:0000313" key="3">
    <source>
        <dbReference type="EMBL" id="QHU11364.1"/>
    </source>
</evidence>
<keyword evidence="2" id="KW-1133">Transmembrane helix</keyword>
<accession>A0A6C0K5L1</accession>